<evidence type="ECO:0000256" key="1">
    <source>
        <dbReference type="ARBA" id="ARBA00004141"/>
    </source>
</evidence>
<dbReference type="RefSeq" id="WP_046130495.1">
    <property type="nucleotide sequence ID" value="NZ_CP035232.1"/>
</dbReference>
<evidence type="ECO:0000259" key="7">
    <source>
        <dbReference type="Pfam" id="PF03600"/>
    </source>
</evidence>
<organism evidence="8 9">
    <name type="scientific">Bacillus glycinifermentans</name>
    <dbReference type="NCBI Taxonomy" id="1664069"/>
    <lineage>
        <taxon>Bacteria</taxon>
        <taxon>Bacillati</taxon>
        <taxon>Bacillota</taxon>
        <taxon>Bacilli</taxon>
        <taxon>Bacillales</taxon>
        <taxon>Bacillaceae</taxon>
        <taxon>Bacillus</taxon>
    </lineage>
</organism>
<feature type="transmembrane region" description="Helical" evidence="6">
    <location>
        <begin position="287"/>
        <end position="307"/>
    </location>
</feature>
<feature type="transmembrane region" description="Helical" evidence="6">
    <location>
        <begin position="234"/>
        <end position="252"/>
    </location>
</feature>
<dbReference type="KEGG" id="bgy:BGLY_4589"/>
<keyword evidence="3 6" id="KW-0812">Transmembrane</keyword>
<accession>A0AAJ3Z1Z2</accession>
<dbReference type="InterPro" id="IPR004680">
    <property type="entry name" value="Cit_transptr-like_dom"/>
</dbReference>
<comment type="subcellular location">
    <subcellularLocation>
        <location evidence="1">Membrane</location>
        <topology evidence="1">Multi-pass membrane protein</topology>
    </subcellularLocation>
</comment>
<keyword evidence="2" id="KW-0813">Transport</keyword>
<feature type="transmembrane region" description="Helical" evidence="6">
    <location>
        <begin position="388"/>
        <end position="405"/>
    </location>
</feature>
<sequence>MLSILGFMMIIVFMYLIMSNRVSALTALILVPIVFALIGGFAGGLGDMMLKGISDIAPTGIMLLFAILYFGIMIDAGLFDPIIKKILTFVKGDPLKIVVGTALLTMMISLDGDGTTTYMITIAAMLPLYKRLGMNPLILAGVAMLGSGVMNIIPWGGPTARVLTSLKLDTSEVFTPLIPAMILGLLWVIFVAYVLGKRERKRLGVVDIEYQSSVKTTSETSAASEAPSFKRPSLLWFNFLLTVVLMVALVTSLLPLPVLFMTAFAIALMVNYPMLKEQQDRISAHAGNALSVVSMVFAAGIFTGILSGTKMVDAMANSLVSLIPDSMGPHLPIITAITSMPFTFFMSNDAYYFGVLPIIAEAASNYGIDAAEIGRASLLGQPVHLLSPLVPSTYLLVGMVGVTFGDHQKFTLKWAIGTTIVMTIAAVILGIISF</sequence>
<reference evidence="8 9" key="1">
    <citation type="submission" date="2019-01" db="EMBL/GenBank/DDBJ databases">
        <title>Genome sequence of Bacillus glycinifermentans SRCM103574.</title>
        <authorList>
            <person name="Kong H.-J."/>
            <person name="Jeong S.-Y."/>
            <person name="Jeong D.-Y."/>
        </authorList>
    </citation>
    <scope>NUCLEOTIDE SEQUENCE [LARGE SCALE GENOMIC DNA]</scope>
    <source>
        <strain evidence="8 9">SRCM103574</strain>
    </source>
</reference>
<evidence type="ECO:0000256" key="3">
    <source>
        <dbReference type="ARBA" id="ARBA00022692"/>
    </source>
</evidence>
<dbReference type="AlphaFoldDB" id="A0AAJ3Z1Z2"/>
<dbReference type="GeneID" id="82855678"/>
<dbReference type="Pfam" id="PF03600">
    <property type="entry name" value="CitMHS"/>
    <property type="match status" value="1"/>
</dbReference>
<gene>
    <name evidence="8" type="ORF">EQZ20_23680</name>
</gene>
<evidence type="ECO:0000313" key="9">
    <source>
        <dbReference type="Proteomes" id="UP000288675"/>
    </source>
</evidence>
<evidence type="ECO:0000256" key="2">
    <source>
        <dbReference type="ARBA" id="ARBA00022448"/>
    </source>
</evidence>
<feature type="domain" description="Citrate transporter-like" evidence="7">
    <location>
        <begin position="14"/>
        <end position="380"/>
    </location>
</feature>
<feature type="transmembrane region" description="Helical" evidence="6">
    <location>
        <begin position="258"/>
        <end position="275"/>
    </location>
</feature>
<dbReference type="Proteomes" id="UP000288675">
    <property type="component" value="Chromosome"/>
</dbReference>
<dbReference type="GO" id="GO:0015137">
    <property type="term" value="F:citrate transmembrane transporter activity"/>
    <property type="evidence" value="ECO:0007669"/>
    <property type="project" value="InterPro"/>
</dbReference>
<dbReference type="EMBL" id="CP035232">
    <property type="protein sequence ID" value="QAT67585.1"/>
    <property type="molecule type" value="Genomic_DNA"/>
</dbReference>
<protein>
    <submittedName>
        <fullName evidence="8">Citrate transporter</fullName>
    </submittedName>
</protein>
<keyword evidence="5 6" id="KW-0472">Membrane</keyword>
<evidence type="ECO:0000256" key="4">
    <source>
        <dbReference type="ARBA" id="ARBA00022989"/>
    </source>
</evidence>
<feature type="transmembrane region" description="Helical" evidence="6">
    <location>
        <begin position="350"/>
        <end position="368"/>
    </location>
</feature>
<feature type="transmembrane region" description="Helical" evidence="6">
    <location>
        <begin position="177"/>
        <end position="195"/>
    </location>
</feature>
<evidence type="ECO:0000256" key="6">
    <source>
        <dbReference type="SAM" id="Phobius"/>
    </source>
</evidence>
<dbReference type="InterPro" id="IPR014738">
    <property type="entry name" value="Citrate_transporter"/>
</dbReference>
<dbReference type="GO" id="GO:0016020">
    <property type="term" value="C:membrane"/>
    <property type="evidence" value="ECO:0007669"/>
    <property type="project" value="UniProtKB-SubCell"/>
</dbReference>
<feature type="transmembrane region" description="Helical" evidence="6">
    <location>
        <begin position="412"/>
        <end position="432"/>
    </location>
</feature>
<feature type="transmembrane region" description="Helical" evidence="6">
    <location>
        <begin position="60"/>
        <end position="79"/>
    </location>
</feature>
<feature type="transmembrane region" description="Helical" evidence="6">
    <location>
        <begin position="327"/>
        <end position="345"/>
    </location>
</feature>
<dbReference type="NCBIfam" id="TIGR00784">
    <property type="entry name" value="citMHS"/>
    <property type="match status" value="1"/>
</dbReference>
<evidence type="ECO:0000256" key="5">
    <source>
        <dbReference type="ARBA" id="ARBA00023136"/>
    </source>
</evidence>
<proteinExistence type="predicted"/>
<keyword evidence="4 6" id="KW-1133">Transmembrane helix</keyword>
<name>A0AAJ3Z1Z2_9BACI</name>
<feature type="transmembrane region" description="Helical" evidence="6">
    <location>
        <begin position="137"/>
        <end position="157"/>
    </location>
</feature>
<evidence type="ECO:0000313" key="8">
    <source>
        <dbReference type="EMBL" id="QAT67585.1"/>
    </source>
</evidence>